<name>A0A6J6DFE7_9ZZZZ</name>
<reference evidence="2" key="1">
    <citation type="submission" date="2020-05" db="EMBL/GenBank/DDBJ databases">
        <authorList>
            <person name="Chiriac C."/>
            <person name="Salcher M."/>
            <person name="Ghai R."/>
            <person name="Kavagutti S V."/>
        </authorList>
    </citation>
    <scope>NUCLEOTIDE SEQUENCE</scope>
</reference>
<evidence type="ECO:0000313" key="2">
    <source>
        <dbReference type="EMBL" id="CAB4561805.1"/>
    </source>
</evidence>
<accession>A0A6J6DFE7</accession>
<dbReference type="AlphaFoldDB" id="A0A6J6DFE7"/>
<evidence type="ECO:0000256" key="1">
    <source>
        <dbReference type="SAM" id="MobiDB-lite"/>
    </source>
</evidence>
<organism evidence="2">
    <name type="scientific">freshwater metagenome</name>
    <dbReference type="NCBI Taxonomy" id="449393"/>
    <lineage>
        <taxon>unclassified sequences</taxon>
        <taxon>metagenomes</taxon>
        <taxon>ecological metagenomes</taxon>
    </lineage>
</organism>
<sequence length="92" mass="10150">MKKLTANPDKNSREIRPIRIVSTTTTQPMIVDMRPMRPSRRFPASAWADPGTTTLSTTSHQPRKRITSGELVSGWRMGLVATLIVVTSAPCS</sequence>
<gene>
    <name evidence="2" type="ORF">UFOPK1591_00781</name>
</gene>
<proteinExistence type="predicted"/>
<feature type="region of interest" description="Disordered" evidence="1">
    <location>
        <begin position="40"/>
        <end position="65"/>
    </location>
</feature>
<protein>
    <submittedName>
        <fullName evidence="2">Unannotated protein</fullName>
    </submittedName>
</protein>
<dbReference type="EMBL" id="CAEZTD010000051">
    <property type="protein sequence ID" value="CAB4561805.1"/>
    <property type="molecule type" value="Genomic_DNA"/>
</dbReference>
<feature type="compositionally biased region" description="Polar residues" evidence="1">
    <location>
        <begin position="51"/>
        <end position="60"/>
    </location>
</feature>